<organism evidence="1 2">
    <name type="scientific">Thermoactinomyces intermedius</name>
    <dbReference type="NCBI Taxonomy" id="2024"/>
    <lineage>
        <taxon>Bacteria</taxon>
        <taxon>Bacillati</taxon>
        <taxon>Bacillota</taxon>
        <taxon>Bacilli</taxon>
        <taxon>Bacillales</taxon>
        <taxon>Thermoactinomycetaceae</taxon>
        <taxon>Thermoactinomyces</taxon>
    </lineage>
</organism>
<dbReference type="Pfam" id="PF14434">
    <property type="entry name" value="Imm6"/>
    <property type="match status" value="1"/>
</dbReference>
<comment type="caution">
    <text evidence="1">The sequence shown here is derived from an EMBL/GenBank/DDBJ whole genome shotgun (WGS) entry which is preliminary data.</text>
</comment>
<evidence type="ECO:0000313" key="1">
    <source>
        <dbReference type="EMBL" id="MBH8594687.1"/>
    </source>
</evidence>
<gene>
    <name evidence="1" type="ORF">I8U20_05010</name>
</gene>
<dbReference type="AlphaFoldDB" id="A0A8I1DE85"/>
<accession>A0A8I1DE85</accession>
<dbReference type="InterPro" id="IPR025674">
    <property type="entry name" value="Imm6"/>
</dbReference>
<reference evidence="1 2" key="1">
    <citation type="submission" date="2020-12" db="EMBL/GenBank/DDBJ databases">
        <title>WGS of Thermoactinomyces spp.</title>
        <authorList>
            <person name="Cheng K."/>
        </authorList>
    </citation>
    <scope>NUCLEOTIDE SEQUENCE [LARGE SCALE GENOMIC DNA]</scope>
    <source>
        <strain evidence="2">CICC 10671\DSM 43846</strain>
    </source>
</reference>
<sequence>MEKWYKKVNMDAKAAYYLVLSEKVLDKLAGYDWFSTVRKSMDMCWEWTENKKGDSYLMYLELADEDKGFYIIGLEYDDFEEGSQEEFIYWCLFLAVSYTVKQALLFEKREHEAPQEIQPIDDEYMEKAFMQNIRKVNGCQEEWFKRLKEYLLKNHPAGSDKENQREELLKLIA</sequence>
<evidence type="ECO:0000313" key="2">
    <source>
        <dbReference type="Proteomes" id="UP000633619"/>
    </source>
</evidence>
<keyword evidence="2" id="KW-1185">Reference proteome</keyword>
<protein>
    <recommendedName>
        <fullName evidence="3">Immunity protein Imm6</fullName>
    </recommendedName>
</protein>
<dbReference type="Proteomes" id="UP000633619">
    <property type="component" value="Unassembled WGS sequence"/>
</dbReference>
<dbReference type="RefSeq" id="WP_181731921.1">
    <property type="nucleotide sequence ID" value="NZ_JACEIR010000004.1"/>
</dbReference>
<proteinExistence type="predicted"/>
<name>A0A8I1DE85_THEIN</name>
<evidence type="ECO:0008006" key="3">
    <source>
        <dbReference type="Google" id="ProtNLM"/>
    </source>
</evidence>
<dbReference type="EMBL" id="JAECVW010000002">
    <property type="protein sequence ID" value="MBH8594687.1"/>
    <property type="molecule type" value="Genomic_DNA"/>
</dbReference>